<name>A0A6L2M465_TANCI</name>
<feature type="region of interest" description="Disordered" evidence="1">
    <location>
        <begin position="215"/>
        <end position="238"/>
    </location>
</feature>
<feature type="compositionally biased region" description="Basic and acidic residues" evidence="1">
    <location>
        <begin position="256"/>
        <end position="265"/>
    </location>
</feature>
<evidence type="ECO:0000256" key="1">
    <source>
        <dbReference type="SAM" id="MobiDB-lite"/>
    </source>
</evidence>
<dbReference type="AlphaFoldDB" id="A0A6L2M465"/>
<feature type="compositionally biased region" description="Low complexity" evidence="1">
    <location>
        <begin position="279"/>
        <end position="288"/>
    </location>
</feature>
<gene>
    <name evidence="2" type="ORF">Tci_040794</name>
</gene>
<dbReference type="PANTHER" id="PTHR32387">
    <property type="entry name" value="WU:FJ29H11"/>
    <property type="match status" value="1"/>
</dbReference>
<reference evidence="2" key="1">
    <citation type="journal article" date="2019" name="Sci. Rep.">
        <title>Draft genome of Tanacetum cinerariifolium, the natural source of mosquito coil.</title>
        <authorList>
            <person name="Yamashiro T."/>
            <person name="Shiraishi A."/>
            <person name="Satake H."/>
            <person name="Nakayama K."/>
        </authorList>
    </citation>
    <scope>NUCLEOTIDE SEQUENCE</scope>
</reference>
<feature type="region of interest" description="Disordered" evidence="1">
    <location>
        <begin position="69"/>
        <end position="126"/>
    </location>
</feature>
<sequence>MVDLAFAPQHNMVSYLEKPEEPLNDVYVTPTLTKKIFSNMIRKSEKSSGTVTSLFASMLAQLEVVEGVGLGNHPESQPSPSPAQPISESQIPESSSSPQNTQSPRQTLEGTGFPHTMGPNFPDPSVDLEAVHKEGVTVCDPPLSTGNTVGSREDGMEHAFELTDHVSQIPHDSPLSGGHTPGSDKGSMTLKELMDLCTTLSHKVLDLEKVKTAQSKEIRHSLDRRKVSKQERKNLKSQQKFQDIDDLVDEEVIVEDKGSGEKGGRTAETVSTARPEVSTAAPKTPPTTTTLFDDKGVTIADTLETKKRDQYQIERDAEVALKIQADLDEQVRTERERQEESSKAALAKLYEEVQSQIDADHELATRLTYEEQEKYTVKERSKLLAEFFESRKKQLAKERAKAIKINPPIKTQLRSLMMTYLKHTCSEEDEKRVGSRNKRAACLSLKQKSPMKKKVNDHEFVDNDKELRKWLKELGTIEAGGVHVYKLTRLDGSYRHFSTSSRMLEVLDRQDVLDLHKIIMKRFPANDLEERFNTIAGNLVKEILHKLSLPDHMSILTDSKVTPTNHRRMTNLYSSPRFVANYFIADSHKVLKLKNIKKDGYTRFQHQEQYVHVGPEVIRSQDGKSLIFTTQQSSNQKLTPFTIVEWIVQFIAVFACLRDVVIASIKFGLWDRISFVLEEINKEGPANTNSTKCVVDVKTDVEPVEHDVLVASKHVSKGCAGITLEDVLTFTKEYFLFSNQDCLTRTNKVVKPSVKVCMSQSYLLEILSEAANSLGEHETLSNLMLSQFLKTQFPSASLTLLEDDFTADLLTNLSKNGDHVSLSIMLFSSNLSDFRAEKGFSDTHVGTNDAIELLLKAPMFVDLSLWSCWDYKFAPSLGPLVGWLLSNVTTKELLCLVTKDGKVLRLDHSAIEFQRFEAELLVSAFCLVIKDAQLVILSECKSKEDHMLIRELRFSLENEIIPSLETNVPSKDGNKDSVTTLIVHNEKSIIVLNNEQGFSAENIKALYDVGKKKASSGYIGKKGIGFKLVFRVTDAPEIHFNRFHIDSVYVPMGQNENFATKEMISESIHPK</sequence>
<dbReference type="GO" id="GO:0009793">
    <property type="term" value="P:embryo development ending in seed dormancy"/>
    <property type="evidence" value="ECO:0007669"/>
    <property type="project" value="TreeGrafter"/>
</dbReference>
<dbReference type="GO" id="GO:0005634">
    <property type="term" value="C:nucleus"/>
    <property type="evidence" value="ECO:0007669"/>
    <property type="project" value="TreeGrafter"/>
</dbReference>
<accession>A0A6L2M465</accession>
<evidence type="ECO:0000313" key="2">
    <source>
        <dbReference type="EMBL" id="GEU68816.1"/>
    </source>
</evidence>
<dbReference type="PANTHER" id="PTHR32387:SF0">
    <property type="entry name" value="PROTEIN NO VEIN"/>
    <property type="match status" value="1"/>
</dbReference>
<proteinExistence type="predicted"/>
<feature type="compositionally biased region" description="Low complexity" evidence="1">
    <location>
        <begin position="84"/>
        <end position="99"/>
    </location>
</feature>
<organism evidence="2">
    <name type="scientific">Tanacetum cinerariifolium</name>
    <name type="common">Dalmatian daisy</name>
    <name type="synonym">Chrysanthemum cinerariifolium</name>
    <dbReference type="NCBI Taxonomy" id="118510"/>
    <lineage>
        <taxon>Eukaryota</taxon>
        <taxon>Viridiplantae</taxon>
        <taxon>Streptophyta</taxon>
        <taxon>Embryophyta</taxon>
        <taxon>Tracheophyta</taxon>
        <taxon>Spermatophyta</taxon>
        <taxon>Magnoliopsida</taxon>
        <taxon>eudicotyledons</taxon>
        <taxon>Gunneridae</taxon>
        <taxon>Pentapetalae</taxon>
        <taxon>asterids</taxon>
        <taxon>campanulids</taxon>
        <taxon>Asterales</taxon>
        <taxon>Asteraceae</taxon>
        <taxon>Asteroideae</taxon>
        <taxon>Anthemideae</taxon>
        <taxon>Anthemidinae</taxon>
        <taxon>Tanacetum</taxon>
    </lineage>
</organism>
<dbReference type="InterPro" id="IPR036890">
    <property type="entry name" value="HATPase_C_sf"/>
</dbReference>
<dbReference type="InterPro" id="IPR052957">
    <property type="entry name" value="Auxin_embryo_med"/>
</dbReference>
<dbReference type="GO" id="GO:0010305">
    <property type="term" value="P:leaf vascular tissue pattern formation"/>
    <property type="evidence" value="ECO:0007669"/>
    <property type="project" value="TreeGrafter"/>
</dbReference>
<comment type="caution">
    <text evidence="2">The sequence shown here is derived from an EMBL/GenBank/DDBJ whole genome shotgun (WGS) entry which is preliminary data.</text>
</comment>
<protein>
    <submittedName>
        <fullName evidence="2">Uncharacterized protein</fullName>
    </submittedName>
</protein>
<dbReference type="SUPFAM" id="SSF55874">
    <property type="entry name" value="ATPase domain of HSP90 chaperone/DNA topoisomerase II/histidine kinase"/>
    <property type="match status" value="1"/>
</dbReference>
<dbReference type="GO" id="GO:0048364">
    <property type="term" value="P:root development"/>
    <property type="evidence" value="ECO:0007669"/>
    <property type="project" value="TreeGrafter"/>
</dbReference>
<dbReference type="EMBL" id="BKCJ010005821">
    <property type="protein sequence ID" value="GEU68816.1"/>
    <property type="molecule type" value="Genomic_DNA"/>
</dbReference>
<feature type="compositionally biased region" description="Basic and acidic residues" evidence="1">
    <location>
        <begin position="215"/>
        <end position="234"/>
    </location>
</feature>
<feature type="region of interest" description="Disordered" evidence="1">
    <location>
        <begin position="256"/>
        <end position="288"/>
    </location>
</feature>
<feature type="compositionally biased region" description="Polar residues" evidence="1">
    <location>
        <begin position="100"/>
        <end position="109"/>
    </location>
</feature>